<accession>A0AAD7CWM6</accession>
<sequence length="625" mass="69293">MFFVFVFTAGGLDITRGEVAHVFWWLSGGSLAVRGWTFPETLVALQSRTRGRSKSHSAQDSTWLTVEQMNLSWRTTSAIPSLRRLGFLKLNWVPLRDGRHPRGVTYWTWLDTLDDLGALMVPCRRGLVFIAIKLAADTNLPASDVLMVPQRRGLVFIVLKSAGSTHPDSHEPINALMVPCCRGLVFIALKSADSMHPDSYELIPQIGRVDSIHYQGRLICLSAALMVPRRPCLAASSSSPSKASQLHRLPVTLSLFRAVAVSSSRDVAKFSRAHSGAPLRRPPARGAPALHSPRHPSTRSSALPLPDTTGQAVSNLKEVHDPRTIVWSDVDAFCLAPLVSLTTAYVSTGELEEFSLYAPLPRSFTRTLEFLPPTKRAQVFAVADAVLNVWIRPHDTNLREGFVGSLRSTSAPPTPRQASGRWCSDQQVEQTRPYFRILVAALLPTLLVSPPAFLVQLLLAVAHSSSSSLSSSSSFAGNPTVLGKSWMARRQCRRAYKCFRGIFGGMQLLPDDIIDQPPSPSDKPGLFYDFVILNNNDDNNDDNTEVVKFGRTAHPTKRPRLESLIHEHLKRAGAWLGPSKCGFCPVYHLEKYDYRRCGGRDAVVEVVETYLRRLRWAIVRYDMSA</sequence>
<evidence type="ECO:0000313" key="2">
    <source>
        <dbReference type="EMBL" id="KAJ7667346.1"/>
    </source>
</evidence>
<reference evidence="2" key="1">
    <citation type="submission" date="2023-03" db="EMBL/GenBank/DDBJ databases">
        <title>Massive genome expansion in bonnet fungi (Mycena s.s.) driven by repeated elements and novel gene families across ecological guilds.</title>
        <authorList>
            <consortium name="Lawrence Berkeley National Laboratory"/>
            <person name="Harder C.B."/>
            <person name="Miyauchi S."/>
            <person name="Viragh M."/>
            <person name="Kuo A."/>
            <person name="Thoen E."/>
            <person name="Andreopoulos B."/>
            <person name="Lu D."/>
            <person name="Skrede I."/>
            <person name="Drula E."/>
            <person name="Henrissat B."/>
            <person name="Morin E."/>
            <person name="Kohler A."/>
            <person name="Barry K."/>
            <person name="LaButti K."/>
            <person name="Morin E."/>
            <person name="Salamov A."/>
            <person name="Lipzen A."/>
            <person name="Mereny Z."/>
            <person name="Hegedus B."/>
            <person name="Baldrian P."/>
            <person name="Stursova M."/>
            <person name="Weitz H."/>
            <person name="Taylor A."/>
            <person name="Grigoriev I.V."/>
            <person name="Nagy L.G."/>
            <person name="Martin F."/>
            <person name="Kauserud H."/>
        </authorList>
    </citation>
    <scope>NUCLEOTIDE SEQUENCE</scope>
    <source>
        <strain evidence="2">CBHHK067</strain>
    </source>
</reference>
<dbReference type="EMBL" id="JARKIE010000201">
    <property type="protein sequence ID" value="KAJ7667346.1"/>
    <property type="molecule type" value="Genomic_DNA"/>
</dbReference>
<dbReference type="AlphaFoldDB" id="A0AAD7CWM6"/>
<feature type="region of interest" description="Disordered" evidence="1">
    <location>
        <begin position="272"/>
        <end position="309"/>
    </location>
</feature>
<gene>
    <name evidence="2" type="ORF">B0H17DRAFT_1142751</name>
</gene>
<evidence type="ECO:0000256" key="1">
    <source>
        <dbReference type="SAM" id="MobiDB-lite"/>
    </source>
</evidence>
<keyword evidence="3" id="KW-1185">Reference proteome</keyword>
<protein>
    <submittedName>
        <fullName evidence="2">Uncharacterized protein</fullName>
    </submittedName>
</protein>
<name>A0AAD7CWM6_MYCRO</name>
<dbReference type="Proteomes" id="UP001221757">
    <property type="component" value="Unassembled WGS sequence"/>
</dbReference>
<feature type="compositionally biased region" description="Low complexity" evidence="1">
    <location>
        <begin position="276"/>
        <end position="290"/>
    </location>
</feature>
<organism evidence="2 3">
    <name type="scientific">Mycena rosella</name>
    <name type="common">Pink bonnet</name>
    <name type="synonym">Agaricus rosellus</name>
    <dbReference type="NCBI Taxonomy" id="1033263"/>
    <lineage>
        <taxon>Eukaryota</taxon>
        <taxon>Fungi</taxon>
        <taxon>Dikarya</taxon>
        <taxon>Basidiomycota</taxon>
        <taxon>Agaricomycotina</taxon>
        <taxon>Agaricomycetes</taxon>
        <taxon>Agaricomycetidae</taxon>
        <taxon>Agaricales</taxon>
        <taxon>Marasmiineae</taxon>
        <taxon>Mycenaceae</taxon>
        <taxon>Mycena</taxon>
    </lineage>
</organism>
<proteinExistence type="predicted"/>
<comment type="caution">
    <text evidence="2">The sequence shown here is derived from an EMBL/GenBank/DDBJ whole genome shotgun (WGS) entry which is preliminary data.</text>
</comment>
<evidence type="ECO:0000313" key="3">
    <source>
        <dbReference type="Proteomes" id="UP001221757"/>
    </source>
</evidence>